<reference evidence="2" key="1">
    <citation type="submission" date="2022-10" db="EMBL/GenBank/DDBJ databases">
        <title>The complete genomes of actinobacterial strains from the NBC collection.</title>
        <authorList>
            <person name="Joergensen T.S."/>
            <person name="Alvarez Arevalo M."/>
            <person name="Sterndorff E.B."/>
            <person name="Faurdal D."/>
            <person name="Vuksanovic O."/>
            <person name="Mourched A.-S."/>
            <person name="Charusanti P."/>
            <person name="Shaw S."/>
            <person name="Blin K."/>
            <person name="Weber T."/>
        </authorList>
    </citation>
    <scope>NUCLEOTIDE SEQUENCE</scope>
    <source>
        <strain evidence="2">NBC_00283</strain>
    </source>
</reference>
<keyword evidence="2" id="KW-0378">Hydrolase</keyword>
<organism evidence="2 3">
    <name type="scientific">Streptomyces goshikiensis</name>
    <dbReference type="NCBI Taxonomy" id="1942"/>
    <lineage>
        <taxon>Bacteria</taxon>
        <taxon>Bacillati</taxon>
        <taxon>Actinomycetota</taxon>
        <taxon>Actinomycetes</taxon>
        <taxon>Kitasatosporales</taxon>
        <taxon>Streptomycetaceae</taxon>
        <taxon>Streptomyces</taxon>
    </lineage>
</organism>
<dbReference type="InterPro" id="IPR011856">
    <property type="entry name" value="tRNA_endonuc-like_dom_sf"/>
</dbReference>
<dbReference type="InterPro" id="IPR052906">
    <property type="entry name" value="Type_IV_Methyl-Rstrct_Enzyme"/>
</dbReference>
<keyword evidence="2" id="KW-0255">Endonuclease</keyword>
<dbReference type="SUPFAM" id="SSF52980">
    <property type="entry name" value="Restriction endonuclease-like"/>
    <property type="match status" value="1"/>
</dbReference>
<dbReference type="EMBL" id="CP108057">
    <property type="protein sequence ID" value="WUO44379.1"/>
    <property type="molecule type" value="Genomic_DNA"/>
</dbReference>
<evidence type="ECO:0000313" key="3">
    <source>
        <dbReference type="Proteomes" id="UP001432075"/>
    </source>
</evidence>
<dbReference type="RefSeq" id="WP_328774834.1">
    <property type="nucleotide sequence ID" value="NZ_CP108057.1"/>
</dbReference>
<dbReference type="InterPro" id="IPR011335">
    <property type="entry name" value="Restrct_endonuc-II-like"/>
</dbReference>
<keyword evidence="3" id="KW-1185">Reference proteome</keyword>
<name>A0ABZ1RD38_9ACTN</name>
<proteinExistence type="predicted"/>
<sequence length="284" mass="31726">MVLFGLSEYEMTAWHLPAELTPNARRRELSLIRAVQGQDRQLLGIVEDVRRGLRRILTTDPYSRRRRDCANRLEQLLVDERPTCPSWDSMDINPIKASLFNLEVAHSRAVRRRFEQLVDYATTVVGLLDDLLEADISAEPASLPMEKIDLLHHSRFERLIGNLMDRDGHRVIRSGGGAGDLGVNVLAMDDLDRYIAVQCKHLMGGDGSVGQPVAKHLFGGEHAMQPAALPILVTNGKFTGSAKMWSGEQHRVLLIGREELARWSEGAESLASPYGPDSLRRASF</sequence>
<dbReference type="Gene3D" id="3.40.1350.10">
    <property type="match status" value="1"/>
</dbReference>
<evidence type="ECO:0000259" key="1">
    <source>
        <dbReference type="Pfam" id="PF04471"/>
    </source>
</evidence>
<protein>
    <submittedName>
        <fullName evidence="2">Restriction endonuclease</fullName>
    </submittedName>
</protein>
<accession>A0ABZ1RD38</accession>
<keyword evidence="2" id="KW-0540">Nuclease</keyword>
<evidence type="ECO:0000313" key="2">
    <source>
        <dbReference type="EMBL" id="WUO44379.1"/>
    </source>
</evidence>
<feature type="domain" description="Restriction endonuclease type IV Mrr" evidence="1">
    <location>
        <begin position="151"/>
        <end position="263"/>
    </location>
</feature>
<dbReference type="PANTHER" id="PTHR30015:SF6">
    <property type="entry name" value="SLL1429 PROTEIN"/>
    <property type="match status" value="1"/>
</dbReference>
<dbReference type="InterPro" id="IPR007560">
    <property type="entry name" value="Restrct_endonuc_IV_Mrr"/>
</dbReference>
<dbReference type="Proteomes" id="UP001432075">
    <property type="component" value="Chromosome"/>
</dbReference>
<dbReference type="Pfam" id="PF04471">
    <property type="entry name" value="Mrr_cat"/>
    <property type="match status" value="1"/>
</dbReference>
<dbReference type="GO" id="GO:0004519">
    <property type="term" value="F:endonuclease activity"/>
    <property type="evidence" value="ECO:0007669"/>
    <property type="project" value="UniProtKB-KW"/>
</dbReference>
<dbReference type="PANTHER" id="PTHR30015">
    <property type="entry name" value="MRR RESTRICTION SYSTEM PROTEIN"/>
    <property type="match status" value="1"/>
</dbReference>
<gene>
    <name evidence="2" type="ORF">OHU17_00275</name>
</gene>